<evidence type="ECO:0000313" key="2">
    <source>
        <dbReference type="EMBL" id="CDQ40554.1"/>
    </source>
</evidence>
<keyword evidence="1" id="KW-0812">Transmembrane</keyword>
<organism evidence="2 3">
    <name type="scientific">Virgibacillus massiliensis</name>
    <dbReference type="NCBI Taxonomy" id="1462526"/>
    <lineage>
        <taxon>Bacteria</taxon>
        <taxon>Bacillati</taxon>
        <taxon>Bacillota</taxon>
        <taxon>Bacilli</taxon>
        <taxon>Bacillales</taxon>
        <taxon>Bacillaceae</taxon>
        <taxon>Virgibacillus</taxon>
    </lineage>
</organism>
<sequence>MFKKSLRFSLIYFAILTLWQLFENKKVNWFDNIGIGFTMFLILLFYNWSKVPYKWKKRKEE</sequence>
<gene>
    <name evidence="2" type="ORF">BN990_02879</name>
</gene>
<keyword evidence="1" id="KW-0472">Membrane</keyword>
<protein>
    <submittedName>
        <fullName evidence="2">Uncharacterized protein</fullName>
    </submittedName>
</protein>
<feature type="transmembrane region" description="Helical" evidence="1">
    <location>
        <begin position="28"/>
        <end position="48"/>
    </location>
</feature>
<dbReference type="AlphaFoldDB" id="A0A024QDI7"/>
<accession>A0A024QDI7</accession>
<dbReference type="EMBL" id="CCDP010000002">
    <property type="protein sequence ID" value="CDQ40554.1"/>
    <property type="molecule type" value="Genomic_DNA"/>
</dbReference>
<evidence type="ECO:0000313" key="3">
    <source>
        <dbReference type="Proteomes" id="UP000028875"/>
    </source>
</evidence>
<dbReference type="OrthoDB" id="2456352at2"/>
<name>A0A024QDI7_9BACI</name>
<evidence type="ECO:0000256" key="1">
    <source>
        <dbReference type="SAM" id="Phobius"/>
    </source>
</evidence>
<dbReference type="Proteomes" id="UP000028875">
    <property type="component" value="Unassembled WGS sequence"/>
</dbReference>
<dbReference type="STRING" id="1462526.BN990_02879"/>
<feature type="transmembrane region" description="Helical" evidence="1">
    <location>
        <begin position="5"/>
        <end position="22"/>
    </location>
</feature>
<dbReference type="RefSeq" id="WP_021292390.1">
    <property type="nucleotide sequence ID" value="NZ_BNER01000011.1"/>
</dbReference>
<proteinExistence type="predicted"/>
<keyword evidence="3" id="KW-1185">Reference proteome</keyword>
<reference evidence="3" key="2">
    <citation type="submission" date="2014-05" db="EMBL/GenBank/DDBJ databases">
        <title>Draft genome sequence of Virgibacillus massiliensis Vm-5.</title>
        <authorList>
            <person name="Khelaifia S."/>
            <person name="Croce O."/>
            <person name="Lagier J.C."/>
            <person name="Raoult D."/>
        </authorList>
    </citation>
    <scope>NUCLEOTIDE SEQUENCE [LARGE SCALE GENOMIC DNA]</scope>
    <source>
        <strain evidence="3">Vm-5</strain>
    </source>
</reference>
<reference evidence="2 3" key="1">
    <citation type="submission" date="2014-03" db="EMBL/GenBank/DDBJ databases">
        <authorList>
            <person name="Urmite Genomes U."/>
        </authorList>
    </citation>
    <scope>NUCLEOTIDE SEQUENCE [LARGE SCALE GENOMIC DNA]</scope>
    <source>
        <strain evidence="2 3">Vm-5</strain>
    </source>
</reference>
<comment type="caution">
    <text evidence="2">The sequence shown here is derived from an EMBL/GenBank/DDBJ whole genome shotgun (WGS) entry which is preliminary data.</text>
</comment>
<keyword evidence="1" id="KW-1133">Transmembrane helix</keyword>